<comment type="caution">
    <text evidence="3">The sequence shown here is derived from an EMBL/GenBank/DDBJ whole genome shotgun (WGS) entry which is preliminary data.</text>
</comment>
<proteinExistence type="predicted"/>
<dbReference type="Proteomes" id="UP000257016">
    <property type="component" value="Unassembled WGS sequence"/>
</dbReference>
<evidence type="ECO:0000313" key="2">
    <source>
        <dbReference type="EMBL" id="SOY76713.1"/>
    </source>
</evidence>
<feature type="region of interest" description="Disordered" evidence="1">
    <location>
        <begin position="21"/>
        <end position="43"/>
    </location>
</feature>
<evidence type="ECO:0000313" key="3">
    <source>
        <dbReference type="EMBL" id="SOY77929.1"/>
    </source>
</evidence>
<accession>A0A375FCL4</accession>
<feature type="compositionally biased region" description="Polar residues" evidence="1">
    <location>
        <begin position="103"/>
        <end position="114"/>
    </location>
</feature>
<gene>
    <name evidence="3" type="ORF">CBM2586_P330001</name>
    <name evidence="2" type="ORF">CBM2589_P330001</name>
</gene>
<dbReference type="Proteomes" id="UP000256297">
    <property type="component" value="Plasmid CBM2589_p"/>
</dbReference>
<feature type="region of interest" description="Disordered" evidence="1">
    <location>
        <begin position="95"/>
        <end position="114"/>
    </location>
</feature>
<sequence length="114" mass="11880">MTGANWHDSVVFEALVDAIPAVPGLPGGPRSRPDKLNAAIETPPPNRHCILMADTSVTIHPVTQDASARCPPSHGTLSAMSLESLSAISGMRTNLAGLRSTKESNSSPEPNAND</sequence>
<dbReference type="EMBL" id="OFSN01000054">
    <property type="protein sequence ID" value="SOY77929.1"/>
    <property type="molecule type" value="Genomic_DNA"/>
</dbReference>
<reference evidence="3 4" key="1">
    <citation type="submission" date="2018-01" db="EMBL/GenBank/DDBJ databases">
        <authorList>
            <person name="Clerissi C."/>
        </authorList>
    </citation>
    <scope>NUCLEOTIDE SEQUENCE</scope>
    <source>
        <strain evidence="3">Cupriavidus taiwanensis LMG 19430</strain>
        <strain evidence="2">Cupriavidus taiwanensis STM 3521</strain>
        <plasmid evidence="4">cbm2589_p</plasmid>
    </source>
</reference>
<dbReference type="EMBL" id="OFSP01000066">
    <property type="protein sequence ID" value="SOY76713.1"/>
    <property type="molecule type" value="Genomic_DNA"/>
</dbReference>
<evidence type="ECO:0000256" key="1">
    <source>
        <dbReference type="SAM" id="MobiDB-lite"/>
    </source>
</evidence>
<protein>
    <submittedName>
        <fullName evidence="3">Transposase, IS5 family</fullName>
    </submittedName>
</protein>
<name>A0A375FCL4_9BURK</name>
<evidence type="ECO:0000313" key="4">
    <source>
        <dbReference type="Proteomes" id="UP000256297"/>
    </source>
</evidence>
<organism evidence="3">
    <name type="scientific">Cupriavidus taiwanensis</name>
    <dbReference type="NCBI Taxonomy" id="164546"/>
    <lineage>
        <taxon>Bacteria</taxon>
        <taxon>Pseudomonadati</taxon>
        <taxon>Pseudomonadota</taxon>
        <taxon>Betaproteobacteria</taxon>
        <taxon>Burkholderiales</taxon>
        <taxon>Burkholderiaceae</taxon>
        <taxon>Cupriavidus</taxon>
    </lineage>
</organism>
<geneLocation type="plasmid" evidence="4">
    <name>cbm2589_p</name>
</geneLocation>
<dbReference type="AlphaFoldDB" id="A0A375FCL4"/>